<keyword evidence="1" id="KW-1133">Transmembrane helix</keyword>
<sequence>MEGLAGLVIAAVLLVRDLMGYESPGAVISGAGTALWFLLIFGVILAAGIALLTAHAWGRGPIVFFQLCLLGVAYYMFTSSRPELGVPTALIALVGLALIFHKNSVNWMMQRYEQRD</sequence>
<accession>A0ABQ6VGT5</accession>
<feature type="transmembrane region" description="Helical" evidence="1">
    <location>
        <begin position="61"/>
        <end position="78"/>
    </location>
</feature>
<protein>
    <submittedName>
        <fullName evidence="2">Uncharacterized protein</fullName>
    </submittedName>
</protein>
<evidence type="ECO:0000313" key="3">
    <source>
        <dbReference type="Proteomes" id="UP000436181"/>
    </source>
</evidence>
<proteinExistence type="predicted"/>
<evidence type="ECO:0000256" key="1">
    <source>
        <dbReference type="SAM" id="Phobius"/>
    </source>
</evidence>
<organism evidence="2 3">
    <name type="scientific">Corynebacterium zhongnanshanii</name>
    <dbReference type="NCBI Taxonomy" id="2768834"/>
    <lineage>
        <taxon>Bacteria</taxon>
        <taxon>Bacillati</taxon>
        <taxon>Actinomycetota</taxon>
        <taxon>Actinomycetes</taxon>
        <taxon>Mycobacteriales</taxon>
        <taxon>Corynebacteriaceae</taxon>
        <taxon>Corynebacterium</taxon>
    </lineage>
</organism>
<feature type="transmembrane region" description="Helical" evidence="1">
    <location>
        <begin position="84"/>
        <end position="101"/>
    </location>
</feature>
<keyword evidence="1" id="KW-0472">Membrane</keyword>
<reference evidence="2 3" key="1">
    <citation type="submission" date="2019-10" db="EMBL/GenBank/DDBJ databases">
        <title>Corynebacterium sp novel species isolated from the respiratory tract of Marmot.</title>
        <authorList>
            <person name="Zhang G."/>
        </authorList>
    </citation>
    <scope>NUCLEOTIDE SEQUENCE [LARGE SCALE GENOMIC DNA]</scope>
    <source>
        <strain evidence="2 3">336</strain>
    </source>
</reference>
<dbReference type="Proteomes" id="UP000436181">
    <property type="component" value="Unassembled WGS sequence"/>
</dbReference>
<comment type="caution">
    <text evidence="2">The sequence shown here is derived from an EMBL/GenBank/DDBJ whole genome shotgun (WGS) entry which is preliminary data.</text>
</comment>
<name>A0ABQ6VGT5_9CORY</name>
<keyword evidence="3" id="KW-1185">Reference proteome</keyword>
<gene>
    <name evidence="2" type="ORF">F8377_02170</name>
</gene>
<evidence type="ECO:0000313" key="2">
    <source>
        <dbReference type="EMBL" id="KAB3523620.1"/>
    </source>
</evidence>
<feature type="transmembrane region" description="Helical" evidence="1">
    <location>
        <begin position="36"/>
        <end position="54"/>
    </location>
</feature>
<keyword evidence="1" id="KW-0812">Transmembrane</keyword>
<dbReference type="EMBL" id="WBZJ01000001">
    <property type="protein sequence ID" value="KAB3523620.1"/>
    <property type="molecule type" value="Genomic_DNA"/>
</dbReference>